<name>A0AAV2GC91_9ROSI</name>
<sequence length="136" mass="15300">MSREREEKQRAISLARAPRNQAGLLKHDSWGRCVWKRVRQRCRVSATRTTRKHGKGEGDGERMAAGRGGCICRFASTVSKGRHGRRARNTENVMETVKGWQDEEEMCNCSFTSTIGQTYAVINTRIALYIAIAAAK</sequence>
<keyword evidence="2" id="KW-1185">Reference proteome</keyword>
<gene>
    <name evidence="1" type="ORF">LTRI10_LOCUS47461</name>
</gene>
<dbReference type="EMBL" id="OZ034821">
    <property type="protein sequence ID" value="CAL1407817.1"/>
    <property type="molecule type" value="Genomic_DNA"/>
</dbReference>
<protein>
    <submittedName>
        <fullName evidence="1">Uncharacterized protein</fullName>
    </submittedName>
</protein>
<evidence type="ECO:0000313" key="1">
    <source>
        <dbReference type="EMBL" id="CAL1407817.1"/>
    </source>
</evidence>
<accession>A0AAV2GC91</accession>
<organism evidence="1 2">
    <name type="scientific">Linum trigynum</name>
    <dbReference type="NCBI Taxonomy" id="586398"/>
    <lineage>
        <taxon>Eukaryota</taxon>
        <taxon>Viridiplantae</taxon>
        <taxon>Streptophyta</taxon>
        <taxon>Embryophyta</taxon>
        <taxon>Tracheophyta</taxon>
        <taxon>Spermatophyta</taxon>
        <taxon>Magnoliopsida</taxon>
        <taxon>eudicotyledons</taxon>
        <taxon>Gunneridae</taxon>
        <taxon>Pentapetalae</taxon>
        <taxon>rosids</taxon>
        <taxon>fabids</taxon>
        <taxon>Malpighiales</taxon>
        <taxon>Linaceae</taxon>
        <taxon>Linum</taxon>
    </lineage>
</organism>
<evidence type="ECO:0000313" key="2">
    <source>
        <dbReference type="Proteomes" id="UP001497516"/>
    </source>
</evidence>
<proteinExistence type="predicted"/>
<dbReference type="Proteomes" id="UP001497516">
    <property type="component" value="Chromosome 8"/>
</dbReference>
<reference evidence="1 2" key="1">
    <citation type="submission" date="2024-04" db="EMBL/GenBank/DDBJ databases">
        <authorList>
            <person name="Fracassetti M."/>
        </authorList>
    </citation>
    <scope>NUCLEOTIDE SEQUENCE [LARGE SCALE GENOMIC DNA]</scope>
</reference>
<dbReference type="AlphaFoldDB" id="A0AAV2GC91"/>